<accession>A0A368TTQ5</accession>
<dbReference type="OrthoDB" id="6136269at2"/>
<feature type="compositionally biased region" description="Low complexity" evidence="1">
    <location>
        <begin position="1"/>
        <end position="16"/>
    </location>
</feature>
<protein>
    <submittedName>
        <fullName evidence="2">Uncharacterized protein</fullName>
    </submittedName>
</protein>
<organism evidence="2 3">
    <name type="scientific">Billgrantia montanilacus</name>
    <dbReference type="NCBI Taxonomy" id="2282305"/>
    <lineage>
        <taxon>Bacteria</taxon>
        <taxon>Pseudomonadati</taxon>
        <taxon>Pseudomonadota</taxon>
        <taxon>Gammaproteobacteria</taxon>
        <taxon>Oceanospirillales</taxon>
        <taxon>Halomonadaceae</taxon>
        <taxon>Billgrantia</taxon>
    </lineage>
</organism>
<reference evidence="2 3" key="1">
    <citation type="submission" date="2018-07" db="EMBL/GenBank/DDBJ databases">
        <title>Halomonas montanilacus sp. nov., isolated from Lake Pengyan on Tibetan Plateau.</title>
        <authorList>
            <person name="Lu H."/>
            <person name="Xing P."/>
            <person name="Wu Q."/>
        </authorList>
    </citation>
    <scope>NUCLEOTIDE SEQUENCE [LARGE SCALE GENOMIC DNA]</scope>
    <source>
        <strain evidence="2 3">PYC7W</strain>
    </source>
</reference>
<comment type="caution">
    <text evidence="2">The sequence shown here is derived from an EMBL/GenBank/DDBJ whole genome shotgun (WGS) entry which is preliminary data.</text>
</comment>
<evidence type="ECO:0000256" key="1">
    <source>
        <dbReference type="SAM" id="MobiDB-lite"/>
    </source>
</evidence>
<dbReference type="AlphaFoldDB" id="A0A368TTQ5"/>
<gene>
    <name evidence="2" type="ORF">DU505_15125</name>
</gene>
<feature type="region of interest" description="Disordered" evidence="1">
    <location>
        <begin position="1"/>
        <end position="22"/>
    </location>
</feature>
<evidence type="ECO:0000313" key="2">
    <source>
        <dbReference type="EMBL" id="RCV87981.1"/>
    </source>
</evidence>
<sequence>MGAGLLAAGMAQASGSEPEERMPAGMLFDMVDPTLCMMPPQEVDDAALVAMLDSDDPEMAPPVTGAWEHRGEHWRAYGQGWFNVSDSSGMVAATELILRSESDELQHLCLVLSPHQGTQMVAGEAHLVGPTVESVDGDTFMVVGLLGERLEGEFDSHAEVLTQTGSLELERPADDILAGSLAFDARLVDMQGQPLENAEASLTLEIGELHREAAMRVVNWGSDDLEEASAPAVSEEELAEVRALFLDDIRLELEPALTPDNNDIVQHTVYRYDYATFASRSEDSGWRSTRETFFYRDGDQLVPFQRPSTDMDLPFFEGLVDPDFVLDEASAGDFRSLLMTLTGEDFFDEDEVKLDNIVNVRPDEWIFFTGTFFDHYKAFAAYTDDEGRVEKVVYRLKQQPAS</sequence>
<dbReference type="Proteomes" id="UP000252405">
    <property type="component" value="Unassembled WGS sequence"/>
</dbReference>
<dbReference type="EMBL" id="QPII01000012">
    <property type="protein sequence ID" value="RCV87981.1"/>
    <property type="molecule type" value="Genomic_DNA"/>
</dbReference>
<evidence type="ECO:0000313" key="3">
    <source>
        <dbReference type="Proteomes" id="UP000252405"/>
    </source>
</evidence>
<dbReference type="RefSeq" id="WP_147273089.1">
    <property type="nucleotide sequence ID" value="NZ_QPII01000012.1"/>
</dbReference>
<name>A0A368TTQ5_9GAMM</name>
<keyword evidence="3" id="KW-1185">Reference proteome</keyword>
<proteinExistence type="predicted"/>